<accession>A0A2H0BS89</accession>
<feature type="transmembrane region" description="Helical" evidence="1">
    <location>
        <begin position="137"/>
        <end position="158"/>
    </location>
</feature>
<gene>
    <name evidence="2" type="ORF">COX00_02985</name>
</gene>
<name>A0A2H0BS89_9BACT</name>
<feature type="transmembrane region" description="Helical" evidence="1">
    <location>
        <begin position="96"/>
        <end position="117"/>
    </location>
</feature>
<protein>
    <recommendedName>
        <fullName evidence="4">Rod shape-determining protein MreD</fullName>
    </recommendedName>
</protein>
<keyword evidence="1" id="KW-1133">Transmembrane helix</keyword>
<evidence type="ECO:0008006" key="4">
    <source>
        <dbReference type="Google" id="ProtNLM"/>
    </source>
</evidence>
<feature type="transmembrane region" description="Helical" evidence="1">
    <location>
        <begin position="27"/>
        <end position="43"/>
    </location>
</feature>
<dbReference type="AlphaFoldDB" id="A0A2H0BS89"/>
<keyword evidence="1" id="KW-0472">Membrane</keyword>
<dbReference type="Proteomes" id="UP000231581">
    <property type="component" value="Unassembled WGS sequence"/>
</dbReference>
<evidence type="ECO:0000256" key="1">
    <source>
        <dbReference type="SAM" id="Phobius"/>
    </source>
</evidence>
<feature type="transmembrane region" description="Helical" evidence="1">
    <location>
        <begin position="73"/>
        <end position="91"/>
    </location>
</feature>
<keyword evidence="1" id="KW-0812">Transmembrane</keyword>
<evidence type="ECO:0000313" key="3">
    <source>
        <dbReference type="Proteomes" id="UP000231581"/>
    </source>
</evidence>
<feature type="transmembrane region" description="Helical" evidence="1">
    <location>
        <begin position="50"/>
        <end position="67"/>
    </location>
</feature>
<organism evidence="2 3">
    <name type="scientific">Candidatus Uhrbacteria bacterium CG22_combo_CG10-13_8_21_14_all_47_17</name>
    <dbReference type="NCBI Taxonomy" id="1975041"/>
    <lineage>
        <taxon>Bacteria</taxon>
        <taxon>Candidatus Uhriibacteriota</taxon>
    </lineage>
</organism>
<sequence>MMKYFILAILGIIAGFLEVGVLPFLPGWFVPAPLFVGTVILIVTSSRARALTFALAGALVLSGYGIFTFDIPILHWLLIVFALSLVSQRFLTNRSLYATAALLFLGRLLDWFLHFLFSELGRLFGGSYYIWSLPSNLLSTLLWDQLVGMTLFILFAMVTRRFSPQVGRSNSFAWQNS</sequence>
<reference evidence="2 3" key="1">
    <citation type="submission" date="2017-09" db="EMBL/GenBank/DDBJ databases">
        <title>Depth-based differentiation of microbial function through sediment-hosted aquifers and enrichment of novel symbionts in the deep terrestrial subsurface.</title>
        <authorList>
            <person name="Probst A.J."/>
            <person name="Ladd B."/>
            <person name="Jarett J.K."/>
            <person name="Geller-Mcgrath D.E."/>
            <person name="Sieber C.M."/>
            <person name="Emerson J.B."/>
            <person name="Anantharaman K."/>
            <person name="Thomas B.C."/>
            <person name="Malmstrom R."/>
            <person name="Stieglmeier M."/>
            <person name="Klingl A."/>
            <person name="Woyke T."/>
            <person name="Ryan C.M."/>
            <person name="Banfield J.F."/>
        </authorList>
    </citation>
    <scope>NUCLEOTIDE SEQUENCE [LARGE SCALE GENOMIC DNA]</scope>
    <source>
        <strain evidence="2">CG22_combo_CG10-13_8_21_14_all_47_17</strain>
    </source>
</reference>
<dbReference type="EMBL" id="PCSZ01000061">
    <property type="protein sequence ID" value="PIP60484.1"/>
    <property type="molecule type" value="Genomic_DNA"/>
</dbReference>
<evidence type="ECO:0000313" key="2">
    <source>
        <dbReference type="EMBL" id="PIP60484.1"/>
    </source>
</evidence>
<comment type="caution">
    <text evidence="2">The sequence shown here is derived from an EMBL/GenBank/DDBJ whole genome shotgun (WGS) entry which is preliminary data.</text>
</comment>
<proteinExistence type="predicted"/>